<feature type="compositionally biased region" description="Basic and acidic residues" evidence="1">
    <location>
        <begin position="513"/>
        <end position="527"/>
    </location>
</feature>
<dbReference type="EMBL" id="CANTUO010000001">
    <property type="protein sequence ID" value="CAI5755833.1"/>
    <property type="molecule type" value="Genomic_DNA"/>
</dbReference>
<feature type="region of interest" description="Disordered" evidence="1">
    <location>
        <begin position="490"/>
        <end position="563"/>
    </location>
</feature>
<name>A0A9W4TT21_9ASCO</name>
<proteinExistence type="predicted"/>
<feature type="compositionally biased region" description="Low complexity" evidence="1">
    <location>
        <begin position="144"/>
        <end position="160"/>
    </location>
</feature>
<feature type="region of interest" description="Disordered" evidence="1">
    <location>
        <begin position="13"/>
        <end position="164"/>
    </location>
</feature>
<feature type="region of interest" description="Disordered" evidence="1">
    <location>
        <begin position="324"/>
        <end position="343"/>
    </location>
</feature>
<feature type="region of interest" description="Disordered" evidence="1">
    <location>
        <begin position="581"/>
        <end position="635"/>
    </location>
</feature>
<gene>
    <name evidence="2" type="ORF">CANVERA_P0349</name>
</gene>
<dbReference type="OrthoDB" id="4026687at2759"/>
<organism evidence="2 3">
    <name type="scientific">Candida verbasci</name>
    <dbReference type="NCBI Taxonomy" id="1227364"/>
    <lineage>
        <taxon>Eukaryota</taxon>
        <taxon>Fungi</taxon>
        <taxon>Dikarya</taxon>
        <taxon>Ascomycota</taxon>
        <taxon>Saccharomycotina</taxon>
        <taxon>Pichiomycetes</taxon>
        <taxon>Debaryomycetaceae</taxon>
        <taxon>Candida/Lodderomyces clade</taxon>
        <taxon>Candida</taxon>
    </lineage>
</organism>
<reference evidence="2" key="1">
    <citation type="submission" date="2022-12" db="EMBL/GenBank/DDBJ databases">
        <authorList>
            <person name="Brejova B."/>
        </authorList>
    </citation>
    <scope>NUCLEOTIDE SEQUENCE</scope>
</reference>
<feature type="compositionally biased region" description="Polar residues" evidence="1">
    <location>
        <begin position="33"/>
        <end position="43"/>
    </location>
</feature>
<feature type="compositionally biased region" description="Polar residues" evidence="1">
    <location>
        <begin position="491"/>
        <end position="502"/>
    </location>
</feature>
<feature type="compositionally biased region" description="Polar residues" evidence="1">
    <location>
        <begin position="528"/>
        <end position="540"/>
    </location>
</feature>
<feature type="compositionally biased region" description="Polar residues" evidence="1">
    <location>
        <begin position="51"/>
        <end position="62"/>
    </location>
</feature>
<feature type="compositionally biased region" description="Polar residues" evidence="1">
    <location>
        <begin position="109"/>
        <end position="121"/>
    </location>
</feature>
<feature type="compositionally biased region" description="Low complexity" evidence="1">
    <location>
        <begin position="63"/>
        <end position="88"/>
    </location>
</feature>
<sequence length="635" mass="70667">MSSDKKRFGRISSIFGNHHNNNSTTNALNANSRTSSPQPQTIKPLNKPLLNKSSQSNLTAKTSNVSHKSISQKSSLQSLNPSINNNIPKINETPKKTNSHLSVLDTHSHSPNLSPQSTNTTRLRRKPPSDLDSFDFESQGQNLTSPTKSTATTTATSSSSNQPDRDIIADLEHEIDNFLQIEPSNNSNDMYDAKSRTSNPFEQRSINDYEMTRSDPIMGLSEYTQEVTTPPLRPRSTEFESPSSAPYPLDSLLSTPTESLSQSPQIIQNEQFHQEEDDVIADLSSKSSSVSLSSPINFTVPSSDTTNMSYDQIHKNSSSFTSLNNYNTNSTPAHTRSSSYTNRTQSYTLNKSPTMLSYNSNPQSMHNRQASIKSIQSSNSCRNVNLAALKKTMSLKPGEGERSYYVYSIRRSAGTAYNENGPLKWKLPVGIMPIDKAATKENSNGKYKRLIGNSNYLRSSKYLKQSGVELKHGHLKPRLLASEVDDRDDNNIFNLESTNTPKKNIIPPLNDSNSDKISRDNSLKRTITDGSLPTGDTRSCISTTENSNRNRSSSINSLNSTGSLKIDNKINSLGYYQHRSYKYGDDDNDEESDTTEFNIDGEKMNNNQEQIIIDEDDEERPKLVLANPDYSSESD</sequence>
<evidence type="ECO:0000256" key="1">
    <source>
        <dbReference type="SAM" id="MobiDB-lite"/>
    </source>
</evidence>
<dbReference type="AlphaFoldDB" id="A0A9W4TT21"/>
<comment type="caution">
    <text evidence="2">The sequence shown here is derived from an EMBL/GenBank/DDBJ whole genome shotgun (WGS) entry which is preliminary data.</text>
</comment>
<evidence type="ECO:0000313" key="2">
    <source>
        <dbReference type="EMBL" id="CAI5755833.1"/>
    </source>
</evidence>
<feature type="region of interest" description="Disordered" evidence="1">
    <location>
        <begin position="224"/>
        <end position="246"/>
    </location>
</feature>
<feature type="compositionally biased region" description="Low complexity" evidence="1">
    <location>
        <begin position="541"/>
        <end position="563"/>
    </location>
</feature>
<dbReference type="Proteomes" id="UP001152885">
    <property type="component" value="Unassembled WGS sequence"/>
</dbReference>
<accession>A0A9W4TT21</accession>
<evidence type="ECO:0000313" key="3">
    <source>
        <dbReference type="Proteomes" id="UP001152885"/>
    </source>
</evidence>
<keyword evidence="3" id="KW-1185">Reference proteome</keyword>
<feature type="compositionally biased region" description="Low complexity" evidence="1">
    <location>
        <begin position="17"/>
        <end position="32"/>
    </location>
</feature>
<protein>
    <submittedName>
        <fullName evidence="2">Uncharacterized protein</fullName>
    </submittedName>
</protein>